<comment type="caution">
    <text evidence="5">The sequence shown here is derived from an EMBL/GenBank/DDBJ whole genome shotgun (WGS) entry which is preliminary data.</text>
</comment>
<evidence type="ECO:0000313" key="6">
    <source>
        <dbReference type="Proteomes" id="UP001324115"/>
    </source>
</evidence>
<dbReference type="GO" id="GO:0012505">
    <property type="term" value="C:endomembrane system"/>
    <property type="evidence" value="ECO:0007669"/>
    <property type="project" value="UniProtKB-SubCell"/>
</dbReference>
<dbReference type="EMBL" id="JAXUIC010000003">
    <property type="protein sequence ID" value="KAK4597987.1"/>
    <property type="molecule type" value="Genomic_DNA"/>
</dbReference>
<evidence type="ECO:0000256" key="1">
    <source>
        <dbReference type="ARBA" id="ARBA00006270"/>
    </source>
</evidence>
<keyword evidence="2" id="KW-0547">Nucleotide-binding</keyword>
<dbReference type="Pfam" id="PF00071">
    <property type="entry name" value="Ras"/>
    <property type="match status" value="1"/>
</dbReference>
<organism evidence="5 6">
    <name type="scientific">Quercus rubra</name>
    <name type="common">Northern red oak</name>
    <name type="synonym">Quercus borealis</name>
    <dbReference type="NCBI Taxonomy" id="3512"/>
    <lineage>
        <taxon>Eukaryota</taxon>
        <taxon>Viridiplantae</taxon>
        <taxon>Streptophyta</taxon>
        <taxon>Embryophyta</taxon>
        <taxon>Tracheophyta</taxon>
        <taxon>Spermatophyta</taxon>
        <taxon>Magnoliopsida</taxon>
        <taxon>eudicotyledons</taxon>
        <taxon>Gunneridae</taxon>
        <taxon>Pentapetalae</taxon>
        <taxon>rosids</taxon>
        <taxon>fabids</taxon>
        <taxon>Fagales</taxon>
        <taxon>Fagaceae</taxon>
        <taxon>Quercus</taxon>
    </lineage>
</organism>
<protein>
    <submittedName>
        <fullName evidence="5">Uncharacterized protein</fullName>
    </submittedName>
</protein>
<keyword evidence="3" id="KW-0342">GTP-binding</keyword>
<name>A0AAN7FQ48_QUERU</name>
<gene>
    <name evidence="5" type="ORF">RGQ29_015484</name>
</gene>
<dbReference type="InterPro" id="IPR027417">
    <property type="entry name" value="P-loop_NTPase"/>
</dbReference>
<proteinExistence type="inferred from homology"/>
<dbReference type="GO" id="GO:0003924">
    <property type="term" value="F:GTPase activity"/>
    <property type="evidence" value="ECO:0007669"/>
    <property type="project" value="InterPro"/>
</dbReference>
<reference evidence="5 6" key="1">
    <citation type="journal article" date="2023" name="G3 (Bethesda)">
        <title>A haplotype-resolved chromosome-scale genome for Quercus rubra L. provides insights into the genetics of adaptive traits for red oak species.</title>
        <authorList>
            <person name="Kapoor B."/>
            <person name="Jenkins J."/>
            <person name="Schmutz J."/>
            <person name="Zhebentyayeva T."/>
            <person name="Kuelheim C."/>
            <person name="Coggeshall M."/>
            <person name="Heim C."/>
            <person name="Lasky J.R."/>
            <person name="Leites L."/>
            <person name="Islam-Faridi N."/>
            <person name="Romero-Severson J."/>
            <person name="DeLeo V.L."/>
            <person name="Lucas S.M."/>
            <person name="Lazic D."/>
            <person name="Gailing O."/>
            <person name="Carlson J."/>
            <person name="Staton M."/>
        </authorList>
    </citation>
    <scope>NUCLEOTIDE SEQUENCE [LARGE SCALE GENOMIC DNA]</scope>
    <source>
        <strain evidence="5">Pseudo-F2</strain>
    </source>
</reference>
<accession>A0AAN7FQ48</accession>
<evidence type="ECO:0000256" key="3">
    <source>
        <dbReference type="ARBA" id="ARBA00023134"/>
    </source>
</evidence>
<sequence length="150" mass="16897">MNEEEGYDKVILILVHGDHTPVLDSVADNPQIGESHLRDSAGVDTKIKTLILHDKIFKLQFVDFSNQEQFKFLRGKFKQPHAIIIVYDATVMASFNKAEMWLEANAIPGNGSVCMLLVGNDHNLHDNDDNKVVKTDTGKVNFIAIFFVDR</sequence>
<dbReference type="PANTHER" id="PTHR47977">
    <property type="entry name" value="RAS-RELATED PROTEIN RAB"/>
    <property type="match status" value="1"/>
</dbReference>
<dbReference type="SUPFAM" id="SSF52540">
    <property type="entry name" value="P-loop containing nucleoside triphosphate hydrolases"/>
    <property type="match status" value="1"/>
</dbReference>
<dbReference type="GO" id="GO:0005525">
    <property type="term" value="F:GTP binding"/>
    <property type="evidence" value="ECO:0007669"/>
    <property type="project" value="UniProtKB-KW"/>
</dbReference>
<comment type="subcellular location">
    <subcellularLocation>
        <location evidence="4">Endomembrane system</location>
        <topology evidence="4">Lipid-anchor</topology>
    </subcellularLocation>
</comment>
<keyword evidence="6" id="KW-1185">Reference proteome</keyword>
<dbReference type="EMBL" id="JAXUIC010000003">
    <property type="protein sequence ID" value="KAK4597988.1"/>
    <property type="molecule type" value="Genomic_DNA"/>
</dbReference>
<comment type="similarity">
    <text evidence="1">Belongs to the small GTPase superfamily. Rab family.</text>
</comment>
<dbReference type="Gene3D" id="3.40.50.300">
    <property type="entry name" value="P-loop containing nucleotide triphosphate hydrolases"/>
    <property type="match status" value="1"/>
</dbReference>
<evidence type="ECO:0000313" key="5">
    <source>
        <dbReference type="EMBL" id="KAK4597988.1"/>
    </source>
</evidence>
<dbReference type="InterPro" id="IPR001806">
    <property type="entry name" value="Small_GTPase"/>
</dbReference>
<dbReference type="InterPro" id="IPR050227">
    <property type="entry name" value="Rab"/>
</dbReference>
<dbReference type="Proteomes" id="UP001324115">
    <property type="component" value="Unassembled WGS sequence"/>
</dbReference>
<dbReference type="AlphaFoldDB" id="A0AAN7FQ48"/>
<evidence type="ECO:0000256" key="4">
    <source>
        <dbReference type="ARBA" id="ARBA00037868"/>
    </source>
</evidence>
<evidence type="ECO:0000256" key="2">
    <source>
        <dbReference type="ARBA" id="ARBA00022741"/>
    </source>
</evidence>
<dbReference type="PROSITE" id="PS51419">
    <property type="entry name" value="RAB"/>
    <property type="match status" value="1"/>
</dbReference>